<name>A0ABY6UTE0_BIOOC</name>
<comment type="caution">
    <text evidence="3">The sequence shown here is derived from an EMBL/GenBank/DDBJ whole genome shotgun (WGS) entry which is preliminary data.</text>
</comment>
<protein>
    <recommendedName>
        <fullName evidence="5">Heterokaryon incompatibility domain-containing protein</fullName>
    </recommendedName>
</protein>
<evidence type="ECO:0000313" key="4">
    <source>
        <dbReference type="Proteomes" id="UP000766486"/>
    </source>
</evidence>
<dbReference type="InterPro" id="IPR010730">
    <property type="entry name" value="HET"/>
</dbReference>
<sequence length="538" mass="61260">MRLLNARTLELELFHDPAAQSISYATLSHTWGEDEVSFDDMKDPRAAVQKLGFAKIYSACDMAVEYGLGYIWVDTCCIDKSSSAELSEAINSMFRWYKNSDVCFAFLSDFQAGRFVDEAALKRCRWFTRGWTLQELIAPKTLVFFDQDWTKIGTKSDFKVEIGNITGVNQQILDGSMPLSSVAIAKRMSWASRRKTTRVEDRAYSLLGIFDINMPMIYGEGPRAFIRLQEEILRTTTDLSIFAWYAFDHTREYRGVLADSPEEFRQCGSIELNKDQFQFRDEINLTNKGIKIHTEISRFAQDIFRLDLHCCDLALPGRLGIYLKRELDTYYRQHPGHRSIITSDAVADPPRTIYLARTVDNNTLELFSETRDLRFKFGVGGASWGSCSVQNISAVPELFWDQPRQCFSLPGLSNFQCFIRFCITPGERYSDLTPKTLLLACSLVDGSGLSLAFYDEHHFRLKRAGVKYGKCINPFTSIEDYGHLGDPFSLQAICPGKKTDRNRSAAISLRDFVLRASVDKSDAPHLKINVQIEVLRTP</sequence>
<dbReference type="EMBL" id="CABFNS010000862">
    <property type="protein sequence ID" value="VUC33401.1"/>
    <property type="molecule type" value="Genomic_DNA"/>
</dbReference>
<dbReference type="PANTHER" id="PTHR10622:SF12">
    <property type="entry name" value="HET DOMAIN-CONTAINING PROTEIN"/>
    <property type="match status" value="1"/>
</dbReference>
<organism evidence="3 4">
    <name type="scientific">Bionectria ochroleuca</name>
    <name type="common">Gliocladium roseum</name>
    <dbReference type="NCBI Taxonomy" id="29856"/>
    <lineage>
        <taxon>Eukaryota</taxon>
        <taxon>Fungi</taxon>
        <taxon>Dikarya</taxon>
        <taxon>Ascomycota</taxon>
        <taxon>Pezizomycotina</taxon>
        <taxon>Sordariomycetes</taxon>
        <taxon>Hypocreomycetidae</taxon>
        <taxon>Hypocreales</taxon>
        <taxon>Bionectriaceae</taxon>
        <taxon>Clonostachys</taxon>
    </lineage>
</organism>
<dbReference type="Pfam" id="PF06985">
    <property type="entry name" value="HET"/>
    <property type="match status" value="1"/>
</dbReference>
<gene>
    <name evidence="3" type="ORF">CLO192961_LOCUS346787</name>
</gene>
<accession>A0ABY6UTE0</accession>
<proteinExistence type="predicted"/>
<feature type="domain" description="Heterokaryon incompatibility" evidence="1">
    <location>
        <begin position="24"/>
        <end position="109"/>
    </location>
</feature>
<dbReference type="Pfam" id="PF26640">
    <property type="entry name" value="DUF8212"/>
    <property type="match status" value="1"/>
</dbReference>
<reference evidence="3 4" key="1">
    <citation type="submission" date="2019-06" db="EMBL/GenBank/DDBJ databases">
        <authorList>
            <person name="Broberg M."/>
        </authorList>
    </citation>
    <scope>NUCLEOTIDE SEQUENCE [LARGE SCALE GENOMIC DNA]</scope>
</reference>
<dbReference type="InterPro" id="IPR058525">
    <property type="entry name" value="DUF8212"/>
</dbReference>
<evidence type="ECO:0000259" key="2">
    <source>
        <dbReference type="Pfam" id="PF26640"/>
    </source>
</evidence>
<dbReference type="Proteomes" id="UP000766486">
    <property type="component" value="Unassembled WGS sequence"/>
</dbReference>
<evidence type="ECO:0000259" key="1">
    <source>
        <dbReference type="Pfam" id="PF06985"/>
    </source>
</evidence>
<evidence type="ECO:0008006" key="5">
    <source>
        <dbReference type="Google" id="ProtNLM"/>
    </source>
</evidence>
<dbReference type="PANTHER" id="PTHR10622">
    <property type="entry name" value="HET DOMAIN-CONTAINING PROTEIN"/>
    <property type="match status" value="1"/>
</dbReference>
<keyword evidence="4" id="KW-1185">Reference proteome</keyword>
<evidence type="ECO:0000313" key="3">
    <source>
        <dbReference type="EMBL" id="VUC33401.1"/>
    </source>
</evidence>
<feature type="domain" description="DUF8212" evidence="2">
    <location>
        <begin position="223"/>
        <end position="260"/>
    </location>
</feature>